<dbReference type="PROSITE" id="PS50879">
    <property type="entry name" value="RNASE_H_1"/>
    <property type="match status" value="1"/>
</dbReference>
<evidence type="ECO:0000313" key="9">
    <source>
        <dbReference type="EMBL" id="KAE8383309.1"/>
    </source>
</evidence>
<dbReference type="Proteomes" id="UP000326198">
    <property type="component" value="Unassembled WGS sequence"/>
</dbReference>
<keyword evidence="4" id="KW-0540">Nuclease</keyword>
<protein>
    <recommendedName>
        <fullName evidence="3">ribonuclease H</fullName>
        <ecNumber evidence="3">3.1.26.4</ecNumber>
    </recommendedName>
</protein>
<dbReference type="GO" id="GO:0004523">
    <property type="term" value="F:RNA-DNA hybrid ribonuclease activity"/>
    <property type="evidence" value="ECO:0007669"/>
    <property type="project" value="UniProtKB-EC"/>
</dbReference>
<dbReference type="GO" id="GO:0003676">
    <property type="term" value="F:nucleic acid binding"/>
    <property type="evidence" value="ECO:0007669"/>
    <property type="project" value="InterPro"/>
</dbReference>
<dbReference type="PANTHER" id="PTHR10642:SF26">
    <property type="entry name" value="RIBONUCLEASE H1"/>
    <property type="match status" value="1"/>
</dbReference>
<evidence type="ECO:0000256" key="4">
    <source>
        <dbReference type="ARBA" id="ARBA00022722"/>
    </source>
</evidence>
<accession>A0A5N7BNF9</accession>
<reference evidence="9 10" key="1">
    <citation type="submission" date="2019-04" db="EMBL/GenBank/DDBJ databases">
        <title>Friends and foes A comparative genomics studyof 23 Aspergillus species from section Flavi.</title>
        <authorList>
            <consortium name="DOE Joint Genome Institute"/>
            <person name="Kjaerbolling I."/>
            <person name="Vesth T."/>
            <person name="Frisvad J.C."/>
            <person name="Nybo J.L."/>
            <person name="Theobald S."/>
            <person name="Kildgaard S."/>
            <person name="Isbrandt T."/>
            <person name="Kuo A."/>
            <person name="Sato A."/>
            <person name="Lyhne E.K."/>
            <person name="Kogle M.E."/>
            <person name="Wiebenga A."/>
            <person name="Kun R.S."/>
            <person name="Lubbers R.J."/>
            <person name="Makela M.R."/>
            <person name="Barry K."/>
            <person name="Chovatia M."/>
            <person name="Clum A."/>
            <person name="Daum C."/>
            <person name="Haridas S."/>
            <person name="He G."/>
            <person name="LaButti K."/>
            <person name="Lipzen A."/>
            <person name="Mondo S."/>
            <person name="Riley R."/>
            <person name="Salamov A."/>
            <person name="Simmons B.A."/>
            <person name="Magnuson J.K."/>
            <person name="Henrissat B."/>
            <person name="Mortensen U.H."/>
            <person name="Larsen T.O."/>
            <person name="Devries R.P."/>
            <person name="Grigoriev I.V."/>
            <person name="Machida M."/>
            <person name="Baker S.E."/>
            <person name="Andersen M.R."/>
        </authorList>
    </citation>
    <scope>NUCLEOTIDE SEQUENCE [LARGE SCALE GENOMIC DNA]</scope>
    <source>
        <strain evidence="9 10">IBT 29228</strain>
    </source>
</reference>
<comment type="catalytic activity">
    <reaction evidence="1">
        <text>Endonucleolytic cleavage to 5'-phosphomonoester.</text>
        <dbReference type="EC" id="3.1.26.4"/>
    </reaction>
</comment>
<evidence type="ECO:0000256" key="3">
    <source>
        <dbReference type="ARBA" id="ARBA00012180"/>
    </source>
</evidence>
<evidence type="ECO:0000259" key="8">
    <source>
        <dbReference type="PROSITE" id="PS50879"/>
    </source>
</evidence>
<evidence type="ECO:0000256" key="6">
    <source>
        <dbReference type="ARBA" id="ARBA00022759"/>
    </source>
</evidence>
<keyword evidence="10" id="KW-1185">Reference proteome</keyword>
<evidence type="ECO:0000256" key="5">
    <source>
        <dbReference type="ARBA" id="ARBA00022723"/>
    </source>
</evidence>
<organism evidence="9 10">
    <name type="scientific">Aspergillus bertholletiae</name>
    <dbReference type="NCBI Taxonomy" id="1226010"/>
    <lineage>
        <taxon>Eukaryota</taxon>
        <taxon>Fungi</taxon>
        <taxon>Dikarya</taxon>
        <taxon>Ascomycota</taxon>
        <taxon>Pezizomycotina</taxon>
        <taxon>Eurotiomycetes</taxon>
        <taxon>Eurotiomycetidae</taxon>
        <taxon>Eurotiales</taxon>
        <taxon>Aspergillaceae</taxon>
        <taxon>Aspergillus</taxon>
        <taxon>Aspergillus subgen. Circumdati</taxon>
    </lineage>
</organism>
<dbReference type="InterPro" id="IPR036397">
    <property type="entry name" value="RNaseH_sf"/>
</dbReference>
<evidence type="ECO:0000256" key="1">
    <source>
        <dbReference type="ARBA" id="ARBA00000077"/>
    </source>
</evidence>
<dbReference type="PANTHER" id="PTHR10642">
    <property type="entry name" value="RIBONUCLEASE H1"/>
    <property type="match status" value="1"/>
</dbReference>
<dbReference type="GO" id="GO:0043137">
    <property type="term" value="P:DNA replication, removal of RNA primer"/>
    <property type="evidence" value="ECO:0007669"/>
    <property type="project" value="TreeGrafter"/>
</dbReference>
<dbReference type="InterPro" id="IPR012337">
    <property type="entry name" value="RNaseH-like_sf"/>
</dbReference>
<dbReference type="Pfam" id="PF00075">
    <property type="entry name" value="RNase_H"/>
    <property type="match status" value="1"/>
</dbReference>
<dbReference type="InterPro" id="IPR050092">
    <property type="entry name" value="RNase_H"/>
</dbReference>
<dbReference type="InterPro" id="IPR002156">
    <property type="entry name" value="RNaseH_domain"/>
</dbReference>
<dbReference type="SUPFAM" id="SSF53098">
    <property type="entry name" value="Ribonuclease H-like"/>
    <property type="match status" value="1"/>
</dbReference>
<keyword evidence="5" id="KW-0479">Metal-binding</keyword>
<dbReference type="CDD" id="cd09280">
    <property type="entry name" value="RNase_HI_eukaryote_like"/>
    <property type="match status" value="1"/>
</dbReference>
<keyword evidence="6" id="KW-0255">Endonuclease</keyword>
<evidence type="ECO:0000313" key="10">
    <source>
        <dbReference type="Proteomes" id="UP000326198"/>
    </source>
</evidence>
<dbReference type="GO" id="GO:0046872">
    <property type="term" value="F:metal ion binding"/>
    <property type="evidence" value="ECO:0007669"/>
    <property type="project" value="UniProtKB-KW"/>
</dbReference>
<keyword evidence="7" id="KW-0378">Hydrolase</keyword>
<dbReference type="OrthoDB" id="245563at2759"/>
<name>A0A5N7BNF9_9EURO</name>
<evidence type="ECO:0000256" key="2">
    <source>
        <dbReference type="ARBA" id="ARBA00005300"/>
    </source>
</evidence>
<dbReference type="EMBL" id="ML736156">
    <property type="protein sequence ID" value="KAE8383309.1"/>
    <property type="molecule type" value="Genomic_DNA"/>
</dbReference>
<dbReference type="AlphaFoldDB" id="A0A5N7BNF9"/>
<gene>
    <name evidence="9" type="ORF">BDV26DRAFT_252069</name>
</gene>
<sequence>MVYIMEIYTDGGCRGNGRPGAIGAAAAVVVKRNGKSTSWTRSLPRYPPPTNQRAEITAICLALELALEKFDQLDTNPQFDVTIYSDSKYAIGCMTTWIYKWARNGWFNAAGNQIANRDLIQEASDLDDRLDEVGNVKYVWIPREKNEVADRLCNEDMDDQ</sequence>
<dbReference type="EC" id="3.1.26.4" evidence="3"/>
<dbReference type="Gene3D" id="3.30.420.10">
    <property type="entry name" value="Ribonuclease H-like superfamily/Ribonuclease H"/>
    <property type="match status" value="1"/>
</dbReference>
<evidence type="ECO:0000256" key="7">
    <source>
        <dbReference type="ARBA" id="ARBA00022801"/>
    </source>
</evidence>
<feature type="domain" description="RNase H type-1" evidence="8">
    <location>
        <begin position="1"/>
        <end position="158"/>
    </location>
</feature>
<comment type="similarity">
    <text evidence="2">Belongs to the RNase H family.</text>
</comment>
<proteinExistence type="inferred from homology"/>